<accession>A0A218Z496</accession>
<feature type="region of interest" description="Disordered" evidence="1">
    <location>
        <begin position="42"/>
        <end position="111"/>
    </location>
</feature>
<feature type="compositionally biased region" description="Low complexity" evidence="1">
    <location>
        <begin position="55"/>
        <end position="70"/>
    </location>
</feature>
<evidence type="ECO:0000256" key="2">
    <source>
        <dbReference type="SAM" id="SignalP"/>
    </source>
</evidence>
<feature type="signal peptide" evidence="2">
    <location>
        <begin position="1"/>
        <end position="24"/>
    </location>
</feature>
<reference evidence="3 4" key="1">
    <citation type="submission" date="2017-04" db="EMBL/GenBank/DDBJ databases">
        <title>Draft genome sequence of Marssonina coronaria NL1: causal agent of apple blotch.</title>
        <authorList>
            <person name="Cheng Q."/>
        </authorList>
    </citation>
    <scope>NUCLEOTIDE SEQUENCE [LARGE SCALE GENOMIC DNA]</scope>
    <source>
        <strain evidence="3 4">NL1</strain>
    </source>
</reference>
<dbReference type="Proteomes" id="UP000242519">
    <property type="component" value="Unassembled WGS sequence"/>
</dbReference>
<comment type="caution">
    <text evidence="3">The sequence shown here is derived from an EMBL/GenBank/DDBJ whole genome shotgun (WGS) entry which is preliminary data.</text>
</comment>
<evidence type="ECO:0000313" key="3">
    <source>
        <dbReference type="EMBL" id="OWP02343.1"/>
    </source>
</evidence>
<protein>
    <submittedName>
        <fullName evidence="3">Uncharacterized protein</fullName>
    </submittedName>
</protein>
<evidence type="ECO:0000256" key="1">
    <source>
        <dbReference type="SAM" id="MobiDB-lite"/>
    </source>
</evidence>
<proteinExistence type="predicted"/>
<organism evidence="3 4">
    <name type="scientific">Diplocarpon coronariae</name>
    <dbReference type="NCBI Taxonomy" id="2795749"/>
    <lineage>
        <taxon>Eukaryota</taxon>
        <taxon>Fungi</taxon>
        <taxon>Dikarya</taxon>
        <taxon>Ascomycota</taxon>
        <taxon>Pezizomycotina</taxon>
        <taxon>Leotiomycetes</taxon>
        <taxon>Helotiales</taxon>
        <taxon>Drepanopezizaceae</taxon>
        <taxon>Diplocarpon</taxon>
    </lineage>
</organism>
<evidence type="ECO:0000313" key="4">
    <source>
        <dbReference type="Proteomes" id="UP000242519"/>
    </source>
</evidence>
<gene>
    <name evidence="3" type="ORF">B2J93_3131</name>
</gene>
<sequence length="111" mass="12002">MSLQFHTFLVLIESGIWIFGPAFKEQQQEKADQTKIVLEVAKNSEHDPLKSVEGAEATSSQASSTKAASKPVDYPKSWRPSPSISTKEVENPSATAPEAQKGGQETSKSTP</sequence>
<keyword evidence="2" id="KW-0732">Signal</keyword>
<dbReference type="OrthoDB" id="5394869at2759"/>
<dbReference type="InParanoid" id="A0A218Z496"/>
<feature type="chain" id="PRO_5012916989" evidence="2">
    <location>
        <begin position="25"/>
        <end position="111"/>
    </location>
</feature>
<keyword evidence="4" id="KW-1185">Reference proteome</keyword>
<dbReference type="AlphaFoldDB" id="A0A218Z496"/>
<name>A0A218Z496_9HELO</name>
<dbReference type="EMBL" id="MZNU01000236">
    <property type="protein sequence ID" value="OWP02343.1"/>
    <property type="molecule type" value="Genomic_DNA"/>
</dbReference>